<dbReference type="PANTHER" id="PTHR42983:SF1">
    <property type="entry name" value="IRON-MOLYBDENUM PROTEIN"/>
    <property type="match status" value="1"/>
</dbReference>
<dbReference type="STRING" id="690567.711"/>
<accession>A0A0E4C7Y4</accession>
<evidence type="ECO:0000313" key="2">
    <source>
        <dbReference type="EMBL" id="CFX17385.1"/>
    </source>
</evidence>
<dbReference type="SUPFAM" id="SSF53146">
    <property type="entry name" value="Nitrogenase accessory factor-like"/>
    <property type="match status" value="1"/>
</dbReference>
<dbReference type="Proteomes" id="UP000045545">
    <property type="component" value="Unassembled WGS sequence"/>
</dbReference>
<name>A0A0E4C7Y4_9FIRM</name>
<keyword evidence="3" id="KW-1185">Reference proteome</keyword>
<evidence type="ECO:0000313" key="3">
    <source>
        <dbReference type="Proteomes" id="UP000045545"/>
    </source>
</evidence>
<dbReference type="Gene3D" id="3.30.420.130">
    <property type="entry name" value="Dinitrogenase iron-molybdenum cofactor biosynthesis domain"/>
    <property type="match status" value="1"/>
</dbReference>
<evidence type="ECO:0000259" key="1">
    <source>
        <dbReference type="Pfam" id="PF02579"/>
    </source>
</evidence>
<dbReference type="InterPro" id="IPR036105">
    <property type="entry name" value="DiNase_FeMo-co_biosyn_sf"/>
</dbReference>
<organism evidence="2 3">
    <name type="scientific">Syntrophomonas zehnderi OL-4</name>
    <dbReference type="NCBI Taxonomy" id="690567"/>
    <lineage>
        <taxon>Bacteria</taxon>
        <taxon>Bacillati</taxon>
        <taxon>Bacillota</taxon>
        <taxon>Clostridia</taxon>
        <taxon>Eubacteriales</taxon>
        <taxon>Syntrophomonadaceae</taxon>
        <taxon>Syntrophomonas</taxon>
    </lineage>
</organism>
<dbReference type="EMBL" id="CGIH01000009">
    <property type="protein sequence ID" value="CFX17385.1"/>
    <property type="molecule type" value="Genomic_DNA"/>
</dbReference>
<feature type="domain" description="Dinitrogenase iron-molybdenum cofactor biosynthesis" evidence="1">
    <location>
        <begin position="15"/>
        <end position="105"/>
    </location>
</feature>
<dbReference type="InterPro" id="IPR003731">
    <property type="entry name" value="Di-Nase_FeMo-co_biosynth"/>
</dbReference>
<dbReference type="Pfam" id="PF02579">
    <property type="entry name" value="Nitro_FeMo-Co"/>
    <property type="match status" value="1"/>
</dbReference>
<reference evidence="2 3" key="1">
    <citation type="submission" date="2015-03" db="EMBL/GenBank/DDBJ databases">
        <authorList>
            <person name="Murphy D."/>
        </authorList>
    </citation>
    <scope>NUCLEOTIDE SEQUENCE [LARGE SCALE GENOMIC DNA]</scope>
    <source>
        <strain evidence="2 3">OL-4</strain>
    </source>
</reference>
<dbReference type="RefSeq" id="WP_052729575.1">
    <property type="nucleotide sequence ID" value="NZ_CGIH01000009.1"/>
</dbReference>
<dbReference type="PANTHER" id="PTHR42983">
    <property type="entry name" value="DINITROGENASE IRON-MOLYBDENUM COFACTOR PROTEIN-RELATED"/>
    <property type="match status" value="1"/>
</dbReference>
<dbReference type="AlphaFoldDB" id="A0A0E4C7Y4"/>
<gene>
    <name evidence="2" type="ORF">711</name>
</gene>
<dbReference type="OrthoDB" id="9807451at2"/>
<sequence length="117" mass="12354">MIKKIAICSTGSSPSSQVDERFGRCACFMIWDPETKDFEPLANPAADAAHGAGTGAVQTLLNKNVGFILAQRVGPKAFAVLKQADVKIYGGIVGKTVTEALDSYRAEALPELLSPSN</sequence>
<proteinExistence type="predicted"/>
<protein>
    <submittedName>
        <fullName evidence="2">Dinitrogenase iron-molybdenum cofactor biosynthesis</fullName>
    </submittedName>
</protein>